<evidence type="ECO:0000313" key="7">
    <source>
        <dbReference type="Proteomes" id="UP001262410"/>
    </source>
</evidence>
<dbReference type="PANTHER" id="PTHR37326">
    <property type="entry name" value="BLL3975 PROTEIN"/>
    <property type="match status" value="1"/>
</dbReference>
<comment type="caution">
    <text evidence="6">The sequence shown here is derived from an EMBL/GenBank/DDBJ whole genome shotgun (WGS) entry which is preliminary data.</text>
</comment>
<dbReference type="InterPro" id="IPR055438">
    <property type="entry name" value="AstE_AspA_cat"/>
</dbReference>
<gene>
    <name evidence="6" type="ORF">E9232_005777</name>
</gene>
<dbReference type="Proteomes" id="UP001262410">
    <property type="component" value="Unassembled WGS sequence"/>
</dbReference>
<name>A0ABU1JX78_9PROT</name>
<keyword evidence="7" id="KW-1185">Reference proteome</keyword>
<evidence type="ECO:0000256" key="2">
    <source>
        <dbReference type="ARBA" id="ARBA00022723"/>
    </source>
</evidence>
<dbReference type="RefSeq" id="WP_309800012.1">
    <property type="nucleotide sequence ID" value="NZ_JAVDPW010000011.1"/>
</dbReference>
<dbReference type="EMBL" id="JAVDPW010000011">
    <property type="protein sequence ID" value="MDR6293227.1"/>
    <property type="molecule type" value="Genomic_DNA"/>
</dbReference>
<comment type="cofactor">
    <cofactor evidence="1">
        <name>Zn(2+)</name>
        <dbReference type="ChEBI" id="CHEBI:29105"/>
    </cofactor>
</comment>
<organism evidence="6 7">
    <name type="scientific">Inquilinus ginsengisoli</name>
    <dbReference type="NCBI Taxonomy" id="363840"/>
    <lineage>
        <taxon>Bacteria</taxon>
        <taxon>Pseudomonadati</taxon>
        <taxon>Pseudomonadota</taxon>
        <taxon>Alphaproteobacteria</taxon>
        <taxon>Rhodospirillales</taxon>
        <taxon>Rhodospirillaceae</taxon>
        <taxon>Inquilinus</taxon>
    </lineage>
</organism>
<dbReference type="SUPFAM" id="SSF53187">
    <property type="entry name" value="Zn-dependent exopeptidases"/>
    <property type="match status" value="1"/>
</dbReference>
<dbReference type="InterPro" id="IPR043795">
    <property type="entry name" value="N-alpha-Ac-DABA-like"/>
</dbReference>
<evidence type="ECO:0000313" key="6">
    <source>
        <dbReference type="EMBL" id="MDR6293227.1"/>
    </source>
</evidence>
<proteinExistence type="predicted"/>
<dbReference type="Pfam" id="PF24827">
    <property type="entry name" value="AstE_AspA_cat"/>
    <property type="match status" value="1"/>
</dbReference>
<dbReference type="Gene3D" id="3.40.630.10">
    <property type="entry name" value="Zn peptidases"/>
    <property type="match status" value="1"/>
</dbReference>
<dbReference type="PANTHER" id="PTHR37326:SF1">
    <property type="entry name" value="BLL3975 PROTEIN"/>
    <property type="match status" value="1"/>
</dbReference>
<keyword evidence="2" id="KW-0479">Metal-binding</keyword>
<keyword evidence="4" id="KW-0862">Zinc</keyword>
<protein>
    <recommendedName>
        <fullName evidence="5">Succinylglutamate desuccinylase/Aspartoacylase catalytic domain-containing protein</fullName>
    </recommendedName>
</protein>
<keyword evidence="3" id="KW-0378">Hydrolase</keyword>
<evidence type="ECO:0000256" key="4">
    <source>
        <dbReference type="ARBA" id="ARBA00022833"/>
    </source>
</evidence>
<evidence type="ECO:0000259" key="5">
    <source>
        <dbReference type="Pfam" id="PF24827"/>
    </source>
</evidence>
<accession>A0ABU1JX78</accession>
<reference evidence="6 7" key="1">
    <citation type="submission" date="2023-07" db="EMBL/GenBank/DDBJ databases">
        <title>Sorghum-associated microbial communities from plants grown in Nebraska, USA.</title>
        <authorList>
            <person name="Schachtman D."/>
        </authorList>
    </citation>
    <scope>NUCLEOTIDE SEQUENCE [LARGE SCALE GENOMIC DNA]</scope>
    <source>
        <strain evidence="6 7">584</strain>
    </source>
</reference>
<sequence>MDTLPALHTGTPRSERGFITPVEGLEIPFGLVEGAAPGPILLVTAGVHGSEYCSIEAALRLMGQAPDGLAGTILVLPILNPSGFRQRSIYVMPEDGRNLNRMFPGRPDGTLSERLADWLVTKIYPQADAYLDLHGGDLSEALAPFSLFPSGSEASQALAIAFGLPVSVAAGGEGYTINAAGRLGVPSLIAEVGGNGLWDEAGVTAMTAGIDRALHHLGMIPGPVPAAPQERPRMVTMWVPAAGADGLWYPATEIGQTVAAGDVLGEIRDVFGAVRETIRSQQDGFILYRLSSLAVNRGEALLGVGTPLQN</sequence>
<dbReference type="PIRSF" id="PIRSF039012">
    <property type="entry name" value="ASP"/>
    <property type="match status" value="1"/>
</dbReference>
<evidence type="ECO:0000256" key="3">
    <source>
        <dbReference type="ARBA" id="ARBA00022801"/>
    </source>
</evidence>
<feature type="domain" description="Succinylglutamate desuccinylase/Aspartoacylase catalytic" evidence="5">
    <location>
        <begin position="37"/>
        <end position="217"/>
    </location>
</feature>
<dbReference type="InterPro" id="IPR053138">
    <property type="entry name" value="N-alpha-Ac-DABA_deacetylase"/>
</dbReference>
<evidence type="ECO:0000256" key="1">
    <source>
        <dbReference type="ARBA" id="ARBA00001947"/>
    </source>
</evidence>